<evidence type="ECO:0000313" key="10">
    <source>
        <dbReference type="EMBL" id="KAA2237279.1"/>
    </source>
</evidence>
<dbReference type="PIRSF" id="PIRSF004925">
    <property type="entry name" value="HcaT"/>
    <property type="match status" value="1"/>
</dbReference>
<feature type="transmembrane region" description="Helical" evidence="8">
    <location>
        <begin position="138"/>
        <end position="158"/>
    </location>
</feature>
<feature type="transmembrane region" description="Helical" evidence="8">
    <location>
        <begin position="205"/>
        <end position="227"/>
    </location>
</feature>
<accession>A0A5B2VG31</accession>
<organism evidence="10 11">
    <name type="scientific">Salinarimonas soli</name>
    <dbReference type="NCBI Taxonomy" id="1638099"/>
    <lineage>
        <taxon>Bacteria</taxon>
        <taxon>Pseudomonadati</taxon>
        <taxon>Pseudomonadota</taxon>
        <taxon>Alphaproteobacteria</taxon>
        <taxon>Hyphomicrobiales</taxon>
        <taxon>Salinarimonadaceae</taxon>
        <taxon>Salinarimonas</taxon>
    </lineage>
</organism>
<evidence type="ECO:0000256" key="8">
    <source>
        <dbReference type="SAM" id="Phobius"/>
    </source>
</evidence>
<keyword evidence="4" id="KW-0997">Cell inner membrane</keyword>
<dbReference type="PANTHER" id="PTHR23522">
    <property type="entry name" value="BLL5896 PROTEIN"/>
    <property type="match status" value="1"/>
</dbReference>
<dbReference type="RefSeq" id="WP_149816962.1">
    <property type="nucleotide sequence ID" value="NZ_VUOA01000019.1"/>
</dbReference>
<dbReference type="GO" id="GO:0015528">
    <property type="term" value="F:lactose:proton symporter activity"/>
    <property type="evidence" value="ECO:0007669"/>
    <property type="project" value="TreeGrafter"/>
</dbReference>
<evidence type="ECO:0000313" key="11">
    <source>
        <dbReference type="Proteomes" id="UP000323142"/>
    </source>
</evidence>
<evidence type="ECO:0000256" key="3">
    <source>
        <dbReference type="ARBA" id="ARBA00022475"/>
    </source>
</evidence>
<keyword evidence="7 8" id="KW-0472">Membrane</keyword>
<dbReference type="Proteomes" id="UP000323142">
    <property type="component" value="Unassembled WGS sequence"/>
</dbReference>
<comment type="subcellular location">
    <subcellularLocation>
        <location evidence="1">Cell inner membrane</location>
        <topology evidence="1">Multi-pass membrane protein</topology>
    </subcellularLocation>
</comment>
<feature type="transmembrane region" description="Helical" evidence="8">
    <location>
        <begin position="362"/>
        <end position="382"/>
    </location>
</feature>
<keyword evidence="2" id="KW-0813">Transport</keyword>
<feature type="transmembrane region" description="Helical" evidence="8">
    <location>
        <begin position="304"/>
        <end position="324"/>
    </location>
</feature>
<evidence type="ECO:0000256" key="2">
    <source>
        <dbReference type="ARBA" id="ARBA00022448"/>
    </source>
</evidence>
<dbReference type="SUPFAM" id="SSF103473">
    <property type="entry name" value="MFS general substrate transporter"/>
    <property type="match status" value="1"/>
</dbReference>
<dbReference type="OrthoDB" id="9150135at2"/>
<protein>
    <submittedName>
        <fullName evidence="10">MFS transporter</fullName>
    </submittedName>
</protein>
<dbReference type="PANTHER" id="PTHR23522:SF10">
    <property type="entry name" value="3-PHENYLPROPIONIC ACID TRANSPORTER-RELATED"/>
    <property type="match status" value="1"/>
</dbReference>
<feature type="transmembrane region" description="Helical" evidence="8">
    <location>
        <begin position="336"/>
        <end position="356"/>
    </location>
</feature>
<dbReference type="InterPro" id="IPR024989">
    <property type="entry name" value="MFS_assoc_dom"/>
</dbReference>
<evidence type="ECO:0000256" key="7">
    <source>
        <dbReference type="ARBA" id="ARBA00023136"/>
    </source>
</evidence>
<dbReference type="GO" id="GO:0030395">
    <property type="term" value="F:lactose binding"/>
    <property type="evidence" value="ECO:0007669"/>
    <property type="project" value="TreeGrafter"/>
</dbReference>
<feature type="transmembrane region" description="Helical" evidence="8">
    <location>
        <begin position="77"/>
        <end position="93"/>
    </location>
</feature>
<dbReference type="Gene3D" id="1.20.1250.20">
    <property type="entry name" value="MFS general substrate transporter like domains"/>
    <property type="match status" value="2"/>
</dbReference>
<dbReference type="AlphaFoldDB" id="A0A5B2VG31"/>
<dbReference type="Pfam" id="PF12832">
    <property type="entry name" value="MFS_1_like"/>
    <property type="match status" value="1"/>
</dbReference>
<proteinExistence type="predicted"/>
<name>A0A5B2VG31_9HYPH</name>
<dbReference type="InterPro" id="IPR036259">
    <property type="entry name" value="MFS_trans_sf"/>
</dbReference>
<dbReference type="NCBIfam" id="NF037955">
    <property type="entry name" value="mfs"/>
    <property type="match status" value="1"/>
</dbReference>
<reference evidence="10 11" key="2">
    <citation type="submission" date="2019-09" db="EMBL/GenBank/DDBJ databases">
        <authorList>
            <person name="Jin C."/>
        </authorList>
    </citation>
    <scope>NUCLEOTIDE SEQUENCE [LARGE SCALE GENOMIC DNA]</scope>
    <source>
        <strain evidence="10 11">BN140002</strain>
    </source>
</reference>
<keyword evidence="3" id="KW-1003">Cell membrane</keyword>
<evidence type="ECO:0000256" key="4">
    <source>
        <dbReference type="ARBA" id="ARBA00022519"/>
    </source>
</evidence>
<sequence length="395" mass="39933">MPRQRILSNPAFRLAALHGAAFAAIGVSMPFLPVWMESRGLGAGAIGVLLAIPTVVRVLVTAPLMSLADSPTGARRLLVLGQVGAALGYIVMLGAESPLVIALLVAAVAVAQAPIVPTGDLLTTDAVRADPSLNYGRIRVWGSITFLATSIAGGYVLALLPPDGILWTIIGLGLLAMLVSHRAALVRDTPALEGRRRVLGLRFDLPRPLALAIAACACVQASHAAVYGFGSIHWRSLGFSGPVIGVLWSIGVVAEIALFIGLGRMVSGGVKGLRLVGLGAGAAAFRFGVLATDPGLAATACLQALHALTFGATHLGAMAALTALSPPGARGAAQGVYSAGQALATGLAMVASGGLYRWGGPLAFAAMAPLALLGLGLVLLAMRAASQPQRVAEGG</sequence>
<feature type="transmembrane region" description="Helical" evidence="8">
    <location>
        <begin position="41"/>
        <end position="65"/>
    </location>
</feature>
<reference evidence="10 11" key="1">
    <citation type="submission" date="2019-09" db="EMBL/GenBank/DDBJ databases">
        <title>Salinarimonas rosea gen. nov., sp. nov., a new member of the a-2 subgroup of the Proteobacteria.</title>
        <authorList>
            <person name="Liu J."/>
        </authorList>
    </citation>
    <scope>NUCLEOTIDE SEQUENCE [LARGE SCALE GENOMIC DNA]</scope>
    <source>
        <strain evidence="10 11">BN140002</strain>
    </source>
</reference>
<feature type="transmembrane region" description="Helical" evidence="8">
    <location>
        <begin position="12"/>
        <end position="35"/>
    </location>
</feature>
<keyword evidence="5 8" id="KW-0812">Transmembrane</keyword>
<dbReference type="EMBL" id="VUOA01000019">
    <property type="protein sequence ID" value="KAA2237279.1"/>
    <property type="molecule type" value="Genomic_DNA"/>
</dbReference>
<comment type="caution">
    <text evidence="10">The sequence shown here is derived from an EMBL/GenBank/DDBJ whole genome shotgun (WGS) entry which is preliminary data.</text>
</comment>
<feature type="transmembrane region" description="Helical" evidence="8">
    <location>
        <begin position="272"/>
        <end position="292"/>
    </location>
</feature>
<keyword evidence="11" id="KW-1185">Reference proteome</keyword>
<feature type="transmembrane region" description="Helical" evidence="8">
    <location>
        <begin position="239"/>
        <end position="260"/>
    </location>
</feature>
<feature type="transmembrane region" description="Helical" evidence="8">
    <location>
        <begin position="164"/>
        <end position="184"/>
    </location>
</feature>
<dbReference type="InterPro" id="IPR026032">
    <property type="entry name" value="HcaT-like"/>
</dbReference>
<feature type="domain" description="Major facilitator superfamily associated" evidence="9">
    <location>
        <begin position="21"/>
        <end position="361"/>
    </location>
</feature>
<keyword evidence="6 8" id="KW-1133">Transmembrane helix</keyword>
<evidence type="ECO:0000256" key="1">
    <source>
        <dbReference type="ARBA" id="ARBA00004429"/>
    </source>
</evidence>
<evidence type="ECO:0000256" key="6">
    <source>
        <dbReference type="ARBA" id="ARBA00022989"/>
    </source>
</evidence>
<evidence type="ECO:0000256" key="5">
    <source>
        <dbReference type="ARBA" id="ARBA00022692"/>
    </source>
</evidence>
<dbReference type="GO" id="GO:0005886">
    <property type="term" value="C:plasma membrane"/>
    <property type="evidence" value="ECO:0007669"/>
    <property type="project" value="UniProtKB-SubCell"/>
</dbReference>
<evidence type="ECO:0000259" key="9">
    <source>
        <dbReference type="Pfam" id="PF12832"/>
    </source>
</evidence>
<gene>
    <name evidence="10" type="ORF">F0L46_09760</name>
</gene>
<feature type="transmembrane region" description="Helical" evidence="8">
    <location>
        <begin position="99"/>
        <end position="117"/>
    </location>
</feature>